<dbReference type="InterPro" id="IPR039789">
    <property type="entry name" value="CYRI"/>
</dbReference>
<evidence type="ECO:0000313" key="6">
    <source>
        <dbReference type="Proteomes" id="UP000695022"/>
    </source>
</evidence>
<evidence type="ECO:0000256" key="4">
    <source>
        <dbReference type="ARBA" id="ARBA00023288"/>
    </source>
</evidence>
<keyword evidence="4" id="KW-0449">Lipoprotein</keyword>
<dbReference type="GeneID" id="106811149"/>
<dbReference type="Proteomes" id="UP000695022">
    <property type="component" value="Unplaced"/>
</dbReference>
<reference evidence="7 8" key="1">
    <citation type="submission" date="2025-05" db="UniProtKB">
        <authorList>
            <consortium name="RefSeq"/>
        </authorList>
    </citation>
    <scope>IDENTIFICATION</scope>
</reference>
<name>A0ABM1EDA2_PRICU</name>
<accession>A0ABM1EDA2</accession>
<evidence type="ECO:0000256" key="2">
    <source>
        <dbReference type="ARBA" id="ARBA00005778"/>
    </source>
</evidence>
<evidence type="ECO:0000313" key="8">
    <source>
        <dbReference type="RefSeq" id="XP_014670174.1"/>
    </source>
</evidence>
<comment type="subcellular location">
    <subcellularLocation>
        <location evidence="1">Membrane</location>
        <topology evidence="1">Lipid-anchor</topology>
    </subcellularLocation>
</comment>
<protein>
    <submittedName>
        <fullName evidence="7 8">Protein FAM49B-like</fullName>
    </submittedName>
</protein>
<dbReference type="RefSeq" id="XP_014670175.1">
    <property type="nucleotide sequence ID" value="XM_014814689.1"/>
</dbReference>
<keyword evidence="6" id="KW-1185">Reference proteome</keyword>
<evidence type="ECO:0000313" key="9">
    <source>
        <dbReference type="RefSeq" id="XP_014670175.1"/>
    </source>
</evidence>
<sequence>MGNLLRLLTREELPKPDIFVDFENAAPTEIERETFYVVDAVLRHADTVLLDLQQYKGAINEIREAIAKPTDEGHQDRAWQKVLPLVSRLKNYYEFSLKLEVVVPRLLWDLCSGSLTPHEHLEQQQALAKQFAEIIHFTLKFDDLKMRNPAVQNDFSYYRRTVSRSRMTNIDATDDEEYEVNNELANKMSLFYAQATPMLRTLSDIMTKFVSENKDLPIENTTDCLSTMAAICRRMIENPEFCARFKNEDTVSFCLRVMVGVIILYDHVHPVGAFSKNSCIDVRQIAYH</sequence>
<dbReference type="PANTHER" id="PTHR12422">
    <property type="entry name" value="GH09096P"/>
    <property type="match status" value="1"/>
</dbReference>
<dbReference type="InterPro" id="IPR009828">
    <property type="entry name" value="CYRIA/CYRIB_Rac1-bd"/>
</dbReference>
<comment type="similarity">
    <text evidence="2">Belongs to the CYRI family.</text>
</comment>
<gene>
    <name evidence="7 8 9" type="primary">LOC106811149</name>
</gene>
<evidence type="ECO:0000256" key="3">
    <source>
        <dbReference type="ARBA" id="ARBA00023136"/>
    </source>
</evidence>
<organism evidence="6 7">
    <name type="scientific">Priapulus caudatus</name>
    <name type="common">Priapulid worm</name>
    <dbReference type="NCBI Taxonomy" id="37621"/>
    <lineage>
        <taxon>Eukaryota</taxon>
        <taxon>Metazoa</taxon>
        <taxon>Ecdysozoa</taxon>
        <taxon>Scalidophora</taxon>
        <taxon>Priapulida</taxon>
        <taxon>Priapulimorpha</taxon>
        <taxon>Priapulimorphida</taxon>
        <taxon>Priapulidae</taxon>
        <taxon>Priapulus</taxon>
    </lineage>
</organism>
<evidence type="ECO:0000313" key="7">
    <source>
        <dbReference type="RefSeq" id="XP_014670173.1"/>
    </source>
</evidence>
<keyword evidence="3" id="KW-0472">Membrane</keyword>
<dbReference type="RefSeq" id="XP_014670173.1">
    <property type="nucleotide sequence ID" value="XM_014814687.1"/>
</dbReference>
<dbReference type="Pfam" id="PF07159">
    <property type="entry name" value="CYRIA-B_Rac1-bd"/>
    <property type="match status" value="1"/>
</dbReference>
<dbReference type="RefSeq" id="XP_014670174.1">
    <property type="nucleotide sequence ID" value="XM_014814688.1"/>
</dbReference>
<proteinExistence type="inferred from homology"/>
<evidence type="ECO:0000259" key="5">
    <source>
        <dbReference type="Pfam" id="PF07159"/>
    </source>
</evidence>
<evidence type="ECO:0000256" key="1">
    <source>
        <dbReference type="ARBA" id="ARBA00004635"/>
    </source>
</evidence>
<feature type="domain" description="CYRIA/CYRIB Rac1 binding" evidence="5">
    <location>
        <begin position="17"/>
        <end position="284"/>
    </location>
</feature>